<accession>A0AAW0MGR2</accession>
<evidence type="ECO:0000313" key="2">
    <source>
        <dbReference type="Proteomes" id="UP001460270"/>
    </source>
</evidence>
<protein>
    <submittedName>
        <fullName evidence="1">Uncharacterized protein</fullName>
    </submittedName>
</protein>
<reference evidence="2" key="1">
    <citation type="submission" date="2024-04" db="EMBL/GenBank/DDBJ databases">
        <title>Salinicola lusitanus LLJ914,a marine bacterium isolated from the Okinawa Trough.</title>
        <authorList>
            <person name="Li J."/>
        </authorList>
    </citation>
    <scope>NUCLEOTIDE SEQUENCE [LARGE SCALE GENOMIC DNA]</scope>
</reference>
<organism evidence="1 2">
    <name type="scientific">Mugilogobius chulae</name>
    <name type="common">yellowstripe goby</name>
    <dbReference type="NCBI Taxonomy" id="88201"/>
    <lineage>
        <taxon>Eukaryota</taxon>
        <taxon>Metazoa</taxon>
        <taxon>Chordata</taxon>
        <taxon>Craniata</taxon>
        <taxon>Vertebrata</taxon>
        <taxon>Euteleostomi</taxon>
        <taxon>Actinopterygii</taxon>
        <taxon>Neopterygii</taxon>
        <taxon>Teleostei</taxon>
        <taxon>Neoteleostei</taxon>
        <taxon>Acanthomorphata</taxon>
        <taxon>Gobiaria</taxon>
        <taxon>Gobiiformes</taxon>
        <taxon>Gobioidei</taxon>
        <taxon>Gobiidae</taxon>
        <taxon>Gobionellinae</taxon>
        <taxon>Mugilogobius</taxon>
    </lineage>
</organism>
<evidence type="ECO:0000313" key="1">
    <source>
        <dbReference type="EMBL" id="KAK7877471.1"/>
    </source>
</evidence>
<dbReference type="Proteomes" id="UP001460270">
    <property type="component" value="Unassembled WGS sequence"/>
</dbReference>
<name>A0AAW0MGR2_9GOBI</name>
<keyword evidence="2" id="KW-1185">Reference proteome</keyword>
<dbReference type="EMBL" id="JBBPFD010000690">
    <property type="protein sequence ID" value="KAK7877471.1"/>
    <property type="molecule type" value="Genomic_DNA"/>
</dbReference>
<dbReference type="AlphaFoldDB" id="A0AAW0MGR2"/>
<sequence>MWQPSSEAGNGFKQDHTLFFSNSQSEAKIHVPPLFSPQPISSERRIRFTDCRVCLCPHVCSRFSLMIQDFLTGFTDCGDCLSSRLYQVHSIQDLTFHSDDPGPSQTGFRLWSLCLCPDVCSRFTHSIQDLTLLSDDPGLSHRVYRL</sequence>
<gene>
    <name evidence="1" type="ORF">WMY93_031811</name>
</gene>
<comment type="caution">
    <text evidence="1">The sequence shown here is derived from an EMBL/GenBank/DDBJ whole genome shotgun (WGS) entry which is preliminary data.</text>
</comment>
<proteinExistence type="predicted"/>